<dbReference type="RefSeq" id="WP_142603134.1">
    <property type="nucleotide sequence ID" value="NZ_FXSZ01000004.1"/>
</dbReference>
<evidence type="ECO:0000256" key="5">
    <source>
        <dbReference type="ARBA" id="ARBA00023277"/>
    </source>
</evidence>
<dbReference type="PROSITE" id="PS00160">
    <property type="entry name" value="ALDOLASE_KDPG_KHG_2"/>
    <property type="match status" value="1"/>
</dbReference>
<accession>A0A521CL00</accession>
<dbReference type="InterPro" id="IPR013785">
    <property type="entry name" value="Aldolase_TIM"/>
</dbReference>
<dbReference type="SUPFAM" id="SSF51569">
    <property type="entry name" value="Aldolase"/>
    <property type="match status" value="1"/>
</dbReference>
<gene>
    <name evidence="6" type="ORF">SAMN06265350_104168</name>
</gene>
<dbReference type="Gene3D" id="3.20.20.70">
    <property type="entry name" value="Aldolase class I"/>
    <property type="match status" value="1"/>
</dbReference>
<evidence type="ECO:0000256" key="1">
    <source>
        <dbReference type="ARBA" id="ARBA00004761"/>
    </source>
</evidence>
<keyword evidence="5" id="KW-0119">Carbohydrate metabolism</keyword>
<evidence type="ECO:0000256" key="3">
    <source>
        <dbReference type="ARBA" id="ARBA00011233"/>
    </source>
</evidence>
<keyword evidence="4" id="KW-0456">Lyase</keyword>
<dbReference type="PANTHER" id="PTHR30246">
    <property type="entry name" value="2-KETO-3-DEOXY-6-PHOSPHOGLUCONATE ALDOLASE"/>
    <property type="match status" value="1"/>
</dbReference>
<comment type="pathway">
    <text evidence="1">Carbohydrate acid metabolism.</text>
</comment>
<keyword evidence="7" id="KW-1185">Reference proteome</keyword>
<evidence type="ECO:0000313" key="6">
    <source>
        <dbReference type="EMBL" id="SMO60108.1"/>
    </source>
</evidence>
<dbReference type="InterPro" id="IPR031338">
    <property type="entry name" value="KDPG/KHG_AS_2"/>
</dbReference>
<evidence type="ECO:0000256" key="2">
    <source>
        <dbReference type="ARBA" id="ARBA00006906"/>
    </source>
</evidence>
<dbReference type="GO" id="GO:0016829">
    <property type="term" value="F:lyase activity"/>
    <property type="evidence" value="ECO:0007669"/>
    <property type="project" value="UniProtKB-KW"/>
</dbReference>
<organism evidence="6 7">
    <name type="scientific">Solitalea koreensis</name>
    <dbReference type="NCBI Taxonomy" id="543615"/>
    <lineage>
        <taxon>Bacteria</taxon>
        <taxon>Pseudomonadati</taxon>
        <taxon>Bacteroidota</taxon>
        <taxon>Sphingobacteriia</taxon>
        <taxon>Sphingobacteriales</taxon>
        <taxon>Sphingobacteriaceae</taxon>
        <taxon>Solitalea</taxon>
    </lineage>
</organism>
<sequence>MKTHEMQQDTVQELTKSKVLPLFYHEGIEVCKGLLTACYNGGVKAVEFTNRGKNALENFALLRTFALEHFPDMIIGVGTIKNRAEAECFWKAGAAFIVSPALDEETGVFCLEKELLWIPGCMTPSEINKAVQLGCSLIKLFPANVLGAGFSKAMKDIFPDTKFIVTGGIDAKLIDIEKWVNNNVIAVGLGSSLIKNDWIADKRFDEITRTLREICIQ</sequence>
<dbReference type="CDD" id="cd00452">
    <property type="entry name" value="KDPG_aldolase"/>
    <property type="match status" value="1"/>
</dbReference>
<dbReference type="InterPro" id="IPR000887">
    <property type="entry name" value="Aldlse_KDPG_KHG"/>
</dbReference>
<evidence type="ECO:0000313" key="7">
    <source>
        <dbReference type="Proteomes" id="UP000315971"/>
    </source>
</evidence>
<dbReference type="Proteomes" id="UP000315971">
    <property type="component" value="Unassembled WGS sequence"/>
</dbReference>
<name>A0A521CL00_9SPHI</name>
<dbReference type="Pfam" id="PF01081">
    <property type="entry name" value="Aldolase"/>
    <property type="match status" value="1"/>
</dbReference>
<dbReference type="AlphaFoldDB" id="A0A521CL00"/>
<dbReference type="OrthoDB" id="9802667at2"/>
<comment type="subunit">
    <text evidence="3">Homotrimer.</text>
</comment>
<protein>
    <submittedName>
        <fullName evidence="6">2-dehydro-3-deoxyphosphogluconate aldolase / (4S)-4-hydroxy-2-oxoglutarate aldolase</fullName>
    </submittedName>
</protein>
<comment type="similarity">
    <text evidence="2">Belongs to the KHG/KDPG aldolase family.</text>
</comment>
<proteinExistence type="inferred from homology"/>
<reference evidence="6 7" key="1">
    <citation type="submission" date="2017-05" db="EMBL/GenBank/DDBJ databases">
        <authorList>
            <person name="Varghese N."/>
            <person name="Submissions S."/>
        </authorList>
    </citation>
    <scope>NUCLEOTIDE SEQUENCE [LARGE SCALE GENOMIC DNA]</scope>
    <source>
        <strain evidence="6 7">DSM 21342</strain>
    </source>
</reference>
<dbReference type="PANTHER" id="PTHR30246:SF1">
    <property type="entry name" value="2-DEHYDRO-3-DEOXY-6-PHOSPHOGALACTONATE ALDOLASE-RELATED"/>
    <property type="match status" value="1"/>
</dbReference>
<dbReference type="EMBL" id="FXSZ01000004">
    <property type="protein sequence ID" value="SMO60108.1"/>
    <property type="molecule type" value="Genomic_DNA"/>
</dbReference>
<evidence type="ECO:0000256" key="4">
    <source>
        <dbReference type="ARBA" id="ARBA00023239"/>
    </source>
</evidence>